<organism evidence="14 15">
    <name type="scientific">Anaerobacterium chartisolvens</name>
    <dbReference type="NCBI Taxonomy" id="1297424"/>
    <lineage>
        <taxon>Bacteria</taxon>
        <taxon>Bacillati</taxon>
        <taxon>Bacillota</taxon>
        <taxon>Clostridia</taxon>
        <taxon>Eubacteriales</taxon>
        <taxon>Oscillospiraceae</taxon>
        <taxon>Anaerobacterium</taxon>
    </lineage>
</organism>
<dbReference type="AlphaFoldDB" id="A0A369BDG3"/>
<keyword evidence="11 13" id="KW-0472">Membrane</keyword>
<keyword evidence="15" id="KW-1185">Reference proteome</keyword>
<comment type="similarity">
    <text evidence="3">Belongs to the multi antimicrobial extrusion (MATE) (TC 2.A.66.1) family.</text>
</comment>
<dbReference type="GO" id="GO:0015297">
    <property type="term" value="F:antiporter activity"/>
    <property type="evidence" value="ECO:0007669"/>
    <property type="project" value="UniProtKB-KW"/>
</dbReference>
<comment type="subcellular location">
    <subcellularLocation>
        <location evidence="2">Cell membrane</location>
        <topology evidence="2">Multi-pass membrane protein</topology>
    </subcellularLocation>
</comment>
<evidence type="ECO:0000256" key="1">
    <source>
        <dbReference type="ARBA" id="ARBA00003408"/>
    </source>
</evidence>
<dbReference type="PIRSF" id="PIRSF006603">
    <property type="entry name" value="DinF"/>
    <property type="match status" value="1"/>
</dbReference>
<feature type="transmembrane region" description="Helical" evidence="13">
    <location>
        <begin position="328"/>
        <end position="344"/>
    </location>
</feature>
<feature type="transmembrane region" description="Helical" evidence="13">
    <location>
        <begin position="62"/>
        <end position="88"/>
    </location>
</feature>
<dbReference type="PANTHER" id="PTHR43298">
    <property type="entry name" value="MULTIDRUG RESISTANCE PROTEIN NORM-RELATED"/>
    <property type="match status" value="1"/>
</dbReference>
<dbReference type="GO" id="GO:0042910">
    <property type="term" value="F:xenobiotic transmembrane transporter activity"/>
    <property type="evidence" value="ECO:0007669"/>
    <property type="project" value="InterPro"/>
</dbReference>
<comment type="function">
    <text evidence="1">Multidrug efflux pump.</text>
</comment>
<dbReference type="GO" id="GO:0006811">
    <property type="term" value="P:monoatomic ion transport"/>
    <property type="evidence" value="ECO:0007669"/>
    <property type="project" value="UniProtKB-KW"/>
</dbReference>
<name>A0A369BDG3_9FIRM</name>
<dbReference type="EMBL" id="QPJT01000003">
    <property type="protein sequence ID" value="RCX19441.1"/>
    <property type="molecule type" value="Genomic_DNA"/>
</dbReference>
<evidence type="ECO:0000256" key="13">
    <source>
        <dbReference type="SAM" id="Phobius"/>
    </source>
</evidence>
<feature type="transmembrane region" description="Helical" evidence="13">
    <location>
        <begin position="100"/>
        <end position="120"/>
    </location>
</feature>
<evidence type="ECO:0000256" key="9">
    <source>
        <dbReference type="ARBA" id="ARBA00022989"/>
    </source>
</evidence>
<evidence type="ECO:0000256" key="5">
    <source>
        <dbReference type="ARBA" id="ARBA00022448"/>
    </source>
</evidence>
<keyword evidence="9 13" id="KW-1133">Transmembrane helix</keyword>
<protein>
    <recommendedName>
        <fullName evidence="4">Probable multidrug resistance protein NorM</fullName>
    </recommendedName>
    <alternativeName>
        <fullName evidence="12">Multidrug-efflux transporter</fullName>
    </alternativeName>
</protein>
<dbReference type="GO" id="GO:0005886">
    <property type="term" value="C:plasma membrane"/>
    <property type="evidence" value="ECO:0007669"/>
    <property type="project" value="UniProtKB-SubCell"/>
</dbReference>
<feature type="transmembrane region" description="Helical" evidence="13">
    <location>
        <begin position="21"/>
        <end position="42"/>
    </location>
</feature>
<feature type="transmembrane region" description="Helical" evidence="13">
    <location>
        <begin position="140"/>
        <end position="159"/>
    </location>
</feature>
<dbReference type="InterPro" id="IPR050222">
    <property type="entry name" value="MATE_MdtK"/>
</dbReference>
<proteinExistence type="inferred from homology"/>
<dbReference type="CDD" id="cd13138">
    <property type="entry name" value="MATE_yoeA_like"/>
    <property type="match status" value="1"/>
</dbReference>
<dbReference type="RefSeq" id="WP_170138020.1">
    <property type="nucleotide sequence ID" value="NZ_QPJT01000003.1"/>
</dbReference>
<keyword evidence="5" id="KW-0813">Transport</keyword>
<feature type="transmembrane region" description="Helical" evidence="13">
    <location>
        <begin position="365"/>
        <end position="383"/>
    </location>
</feature>
<feature type="transmembrane region" description="Helical" evidence="13">
    <location>
        <begin position="201"/>
        <end position="221"/>
    </location>
</feature>
<evidence type="ECO:0000313" key="15">
    <source>
        <dbReference type="Proteomes" id="UP000253034"/>
    </source>
</evidence>
<feature type="transmembrane region" description="Helical" evidence="13">
    <location>
        <begin position="403"/>
        <end position="423"/>
    </location>
</feature>
<keyword evidence="10" id="KW-0406">Ion transport</keyword>
<evidence type="ECO:0000256" key="12">
    <source>
        <dbReference type="ARBA" id="ARBA00031636"/>
    </source>
</evidence>
<gene>
    <name evidence="14" type="ORF">DFR58_103187</name>
</gene>
<dbReference type="NCBIfam" id="TIGR00797">
    <property type="entry name" value="matE"/>
    <property type="match status" value="1"/>
</dbReference>
<evidence type="ECO:0000256" key="10">
    <source>
        <dbReference type="ARBA" id="ARBA00023065"/>
    </source>
</evidence>
<sequence length="455" mass="49904">MKNNRFNRMNVDMTQGKPSKIMTEFMVPLIMGSILQNLYNVADTIVVGRYLGKDALAAVGNSYIPMLLVNGIVMGIASGISILISQYFGGKNTDKIKKAYTAVIELAVVLSALLTIGSLMSAGAIFKMMNMPSEMLEQGTLYFSVIALGFPCVVVYNFLAAISRAIGNSRIPFYFLVLSCFLNILFDIYSVIILGMGIRGIAISTVLAQLFSGAGIAIYFLRNGLFTLKDFQINFKIDVQVIALIVKYGLTSIFQNFFSGVSMLIIQSIINTFSVDVISAYAAAYKIESIMTIPVVNLGTTLGVFVAQNAGAGESKRLRDGLKTSFKIAMFITAGVNAVVFFGGKSLMRVIVKNDEAVVLLGFKYLQIVGLFYICLAALYILTNFLRSSGEVKYPIFNTFLELAARIIFALILTEAFGIMGIFSSRPLSFLISTLSLTIRYKMGIWEHMAVKERK</sequence>
<comment type="caution">
    <text evidence="14">The sequence shown here is derived from an EMBL/GenBank/DDBJ whole genome shotgun (WGS) entry which is preliminary data.</text>
</comment>
<dbReference type="Pfam" id="PF01554">
    <property type="entry name" value="MatE"/>
    <property type="match status" value="2"/>
</dbReference>
<evidence type="ECO:0000256" key="7">
    <source>
        <dbReference type="ARBA" id="ARBA00022475"/>
    </source>
</evidence>
<feature type="transmembrane region" description="Helical" evidence="13">
    <location>
        <begin position="290"/>
        <end position="308"/>
    </location>
</feature>
<keyword evidence="8 13" id="KW-0812">Transmembrane</keyword>
<evidence type="ECO:0000256" key="8">
    <source>
        <dbReference type="ARBA" id="ARBA00022692"/>
    </source>
</evidence>
<evidence type="ECO:0000313" key="14">
    <source>
        <dbReference type="EMBL" id="RCX19441.1"/>
    </source>
</evidence>
<accession>A0A369BDG3</accession>
<dbReference type="InterPro" id="IPR002528">
    <property type="entry name" value="MATE_fam"/>
</dbReference>
<evidence type="ECO:0000256" key="3">
    <source>
        <dbReference type="ARBA" id="ARBA00010199"/>
    </source>
</evidence>
<evidence type="ECO:0000256" key="2">
    <source>
        <dbReference type="ARBA" id="ARBA00004651"/>
    </source>
</evidence>
<evidence type="ECO:0000256" key="6">
    <source>
        <dbReference type="ARBA" id="ARBA00022449"/>
    </source>
</evidence>
<keyword evidence="7" id="KW-1003">Cell membrane</keyword>
<feature type="transmembrane region" description="Helical" evidence="13">
    <location>
        <begin position="171"/>
        <end position="195"/>
    </location>
</feature>
<reference evidence="14 15" key="1">
    <citation type="submission" date="2018-07" db="EMBL/GenBank/DDBJ databases">
        <title>Genomic Encyclopedia of Type Strains, Phase IV (KMG-IV): sequencing the most valuable type-strain genomes for metagenomic binning, comparative biology and taxonomic classification.</title>
        <authorList>
            <person name="Goeker M."/>
        </authorList>
    </citation>
    <scope>NUCLEOTIDE SEQUENCE [LARGE SCALE GENOMIC DNA]</scope>
    <source>
        <strain evidence="14 15">DSM 27016</strain>
    </source>
</reference>
<dbReference type="Proteomes" id="UP000253034">
    <property type="component" value="Unassembled WGS sequence"/>
</dbReference>
<dbReference type="PANTHER" id="PTHR43298:SF2">
    <property type="entry name" value="FMN_FAD EXPORTER YEEO-RELATED"/>
    <property type="match status" value="1"/>
</dbReference>
<keyword evidence="6" id="KW-0050">Antiport</keyword>
<dbReference type="InterPro" id="IPR048279">
    <property type="entry name" value="MdtK-like"/>
</dbReference>
<evidence type="ECO:0000256" key="11">
    <source>
        <dbReference type="ARBA" id="ARBA00023136"/>
    </source>
</evidence>
<evidence type="ECO:0000256" key="4">
    <source>
        <dbReference type="ARBA" id="ARBA00020268"/>
    </source>
</evidence>